<name>A0A8B3S0L3_9EURY</name>
<dbReference type="CDD" id="cd00063">
    <property type="entry name" value="FN3"/>
    <property type="match status" value="1"/>
</dbReference>
<dbReference type="Proteomes" id="UP000291831">
    <property type="component" value="Unassembled WGS sequence"/>
</dbReference>
<dbReference type="Pfam" id="PF00149">
    <property type="entry name" value="Metallophos"/>
    <property type="match status" value="1"/>
</dbReference>
<feature type="domain" description="Purple acid phosphatase N-terminal" evidence="3">
    <location>
        <begin position="214"/>
        <end position="293"/>
    </location>
</feature>
<dbReference type="InterPro" id="IPR039331">
    <property type="entry name" value="PAPs-like"/>
</dbReference>
<dbReference type="SUPFAM" id="SSF49363">
    <property type="entry name" value="Purple acid phosphatase, N-terminal domain"/>
    <property type="match status" value="1"/>
</dbReference>
<protein>
    <recommendedName>
        <fullName evidence="6">Fibronectin type-III domain-containing protein</fullName>
    </recommendedName>
</protein>
<comment type="caution">
    <text evidence="4">The sequence shown here is derived from an EMBL/GenBank/DDBJ whole genome shotgun (WGS) entry which is preliminary data.</text>
</comment>
<dbReference type="InterPro" id="IPR029052">
    <property type="entry name" value="Metallo-depent_PP-like"/>
</dbReference>
<dbReference type="PANTHER" id="PTHR22953:SF153">
    <property type="entry name" value="PURPLE ACID PHOSPHATASE"/>
    <property type="match status" value="1"/>
</dbReference>
<dbReference type="Pfam" id="PF16656">
    <property type="entry name" value="Pur_ac_phosph_N"/>
    <property type="match status" value="1"/>
</dbReference>
<evidence type="ECO:0000313" key="5">
    <source>
        <dbReference type="Proteomes" id="UP000291831"/>
    </source>
</evidence>
<dbReference type="InterPro" id="IPR008963">
    <property type="entry name" value="Purple_acid_Pase-like_N"/>
</dbReference>
<dbReference type="InterPro" id="IPR004843">
    <property type="entry name" value="Calcineurin-like_PHP"/>
</dbReference>
<dbReference type="InterPro" id="IPR003961">
    <property type="entry name" value="FN3_dom"/>
</dbReference>
<dbReference type="InterPro" id="IPR015914">
    <property type="entry name" value="PAPs_N"/>
</dbReference>
<dbReference type="EMBL" id="RPGO01000029">
    <property type="protein sequence ID" value="RZB29298.1"/>
    <property type="molecule type" value="Genomic_DNA"/>
</dbReference>
<keyword evidence="1" id="KW-0732">Signal</keyword>
<dbReference type="SUPFAM" id="SSF56300">
    <property type="entry name" value="Metallo-dependent phosphatases"/>
    <property type="match status" value="1"/>
</dbReference>
<gene>
    <name evidence="4" type="ORF">AEth_01266</name>
</gene>
<dbReference type="AlphaFoldDB" id="A0A8B3S0L3"/>
<proteinExistence type="predicted"/>
<feature type="domain" description="Calcineurin-like phosphoesterase" evidence="2">
    <location>
        <begin position="320"/>
        <end position="476"/>
    </location>
</feature>
<dbReference type="GO" id="GO:0046872">
    <property type="term" value="F:metal ion binding"/>
    <property type="evidence" value="ECO:0007669"/>
    <property type="project" value="InterPro"/>
</dbReference>
<sequence length="572" mass="64563">MIQAMLLCIAMLCLVLPVQAGDPATGVCIIKYDMDGLTLDETNVTYQWMEANLPIHGSDLANRYYRGPSFDLGNLWDPDETANLKNKSPMVGANATSLCDLVDGMFPGDGEEIKASDSFSGWFAWDDIYGHSYQPWQMPMLLTRHHRADASVFGNWDMHEYVDENYWHYYQPGIPSPKGLSIKCVDKPTIYSTEPLPRTLSAPSSVISWGPYITNTDTNSTTINWKSEDATLGIVKYAIEKYYAENGEYDHIINDTENKQLHHLVIRDLTPNTVYHYQLTVGTGSTGDRTFKTYGNGSFTFIVYGDTREQTGLFTQMERHKLVADSIAEEENISFVIHTGDFVCSGNDMDEWNDFFDAGRAMLANTTLYPVLGNHEDNHTNYYDAFGMLGWYSFDCGNVHFTVLDNNDWASPHTTGQTEWLRNDLNTSATWKFVSFHHPIYSSNERHLGGWKNDVWENIFINNGVDVVFNGHVHVYERYEESGIQYVVLGCGGAPLYSLASEKIRGYQSSFEHALGYARITIEGDKATMEVIKVADVSEDNKVVTHIYPPDTVFETVVLEQAHGICSDVTQE</sequence>
<dbReference type="PANTHER" id="PTHR22953">
    <property type="entry name" value="ACID PHOSPHATASE RELATED"/>
    <property type="match status" value="1"/>
</dbReference>
<organism evidence="4 5">
    <name type="scientific">Candidatus Argoarchaeum ethanivorans</name>
    <dbReference type="NCBI Taxonomy" id="2608793"/>
    <lineage>
        <taxon>Archaea</taxon>
        <taxon>Methanobacteriati</taxon>
        <taxon>Methanobacteriota</taxon>
        <taxon>Stenosarchaea group</taxon>
        <taxon>Methanomicrobia</taxon>
        <taxon>Methanosarcinales</taxon>
        <taxon>Methanosarcinales incertae sedis</taxon>
        <taxon>GOM Arc I cluster</taxon>
        <taxon>Candidatus Argoarchaeum</taxon>
    </lineage>
</organism>
<dbReference type="Gene3D" id="3.60.21.10">
    <property type="match status" value="1"/>
</dbReference>
<evidence type="ECO:0000259" key="3">
    <source>
        <dbReference type="Pfam" id="PF16656"/>
    </source>
</evidence>
<dbReference type="Gene3D" id="2.60.40.380">
    <property type="entry name" value="Purple acid phosphatase-like, N-terminal"/>
    <property type="match status" value="1"/>
</dbReference>
<reference evidence="5" key="1">
    <citation type="submission" date="2019-01" db="EMBL/GenBank/DDBJ databases">
        <title>Anaerobic oxidation of ethane by archaea from a marine hydrocarbon seep.</title>
        <authorList>
            <person name="Musat F."/>
        </authorList>
    </citation>
    <scope>NUCLEOTIDE SEQUENCE [LARGE SCALE GENOMIC DNA]</scope>
</reference>
<evidence type="ECO:0000313" key="4">
    <source>
        <dbReference type="EMBL" id="RZB29298.1"/>
    </source>
</evidence>
<evidence type="ECO:0008006" key="6">
    <source>
        <dbReference type="Google" id="ProtNLM"/>
    </source>
</evidence>
<accession>A0A8B3S0L3</accession>
<evidence type="ECO:0000259" key="2">
    <source>
        <dbReference type="Pfam" id="PF00149"/>
    </source>
</evidence>
<dbReference type="GO" id="GO:0003993">
    <property type="term" value="F:acid phosphatase activity"/>
    <property type="evidence" value="ECO:0007669"/>
    <property type="project" value="InterPro"/>
</dbReference>
<evidence type="ECO:0000256" key="1">
    <source>
        <dbReference type="ARBA" id="ARBA00022729"/>
    </source>
</evidence>